<evidence type="ECO:0000313" key="3">
    <source>
        <dbReference type="Proteomes" id="UP000789342"/>
    </source>
</evidence>
<comment type="caution">
    <text evidence="2">The sequence shown here is derived from an EMBL/GenBank/DDBJ whole genome shotgun (WGS) entry which is preliminary data.</text>
</comment>
<proteinExistence type="predicted"/>
<dbReference type="GO" id="GO:0005737">
    <property type="term" value="C:cytoplasm"/>
    <property type="evidence" value="ECO:0007669"/>
    <property type="project" value="TreeGrafter"/>
</dbReference>
<dbReference type="OrthoDB" id="10261027at2759"/>
<sequence length="450" mass="53271">MSSHDIIYNEKTNEAWQRAFASLNCNIFNRFLLGEINRQKKYLHRHFENDPSLTDSEKQSLFVRLQQHYELVKIERSSKKRQCSDCHNKCQATHFCELCIRKYLKNNFENWSSGNDEIDMLIQECQQKTVQPDYIVEWIDYDQFQSIVYKTEGGYATIYTAIWKVGSYFKWNHETQSLERFGRHKVILKKLRNSAKDGNWYREIYKAGIICFVLDAYNCDLRRYLAENHLSMTWIQKCRISRNIADSLRKIHEKKFIHRDLHSGNILYKARADNWFISDMGFCGPLDKPLGILMWEIATGEIPFVNTEHNYELALAIINGMRPKIHENIPAEYVRLMRRCWDPNQDNRPNAIIICLELDEMFKKLHKSNLIEHKCLKTGIVNLFRNKAMNEKDKHDIFEDGLSTTPIPRIVVNQVSKLYTFPNVNEYGNLTLEFDSRQYELSISGVIENH</sequence>
<dbReference type="PANTHER" id="PTHR23257">
    <property type="entry name" value="SERINE-THREONINE PROTEIN KINASE"/>
    <property type="match status" value="1"/>
</dbReference>
<dbReference type="InterPro" id="IPR011009">
    <property type="entry name" value="Kinase-like_dom_sf"/>
</dbReference>
<dbReference type="GO" id="GO:0005524">
    <property type="term" value="F:ATP binding"/>
    <property type="evidence" value="ECO:0007669"/>
    <property type="project" value="InterPro"/>
</dbReference>
<evidence type="ECO:0000259" key="1">
    <source>
        <dbReference type="PROSITE" id="PS50011"/>
    </source>
</evidence>
<name>A0A9N9FF71_9GLOM</name>
<dbReference type="EMBL" id="CAJVPV010002623">
    <property type="protein sequence ID" value="CAG8531631.1"/>
    <property type="molecule type" value="Genomic_DNA"/>
</dbReference>
<feature type="domain" description="Protein kinase" evidence="1">
    <location>
        <begin position="144"/>
        <end position="422"/>
    </location>
</feature>
<reference evidence="2" key="1">
    <citation type="submission" date="2021-06" db="EMBL/GenBank/DDBJ databases">
        <authorList>
            <person name="Kallberg Y."/>
            <person name="Tangrot J."/>
            <person name="Rosling A."/>
        </authorList>
    </citation>
    <scope>NUCLEOTIDE SEQUENCE</scope>
    <source>
        <strain evidence="2">CL551</strain>
    </source>
</reference>
<dbReference type="PROSITE" id="PS50011">
    <property type="entry name" value="PROTEIN_KINASE_DOM"/>
    <property type="match status" value="1"/>
</dbReference>
<dbReference type="SUPFAM" id="SSF56112">
    <property type="entry name" value="Protein kinase-like (PK-like)"/>
    <property type="match status" value="1"/>
</dbReference>
<protein>
    <submittedName>
        <fullName evidence="2">10069_t:CDS:1</fullName>
    </submittedName>
</protein>
<evidence type="ECO:0000313" key="2">
    <source>
        <dbReference type="EMBL" id="CAG8531631.1"/>
    </source>
</evidence>
<dbReference type="InterPro" id="IPR000719">
    <property type="entry name" value="Prot_kinase_dom"/>
</dbReference>
<keyword evidence="3" id="KW-1185">Reference proteome</keyword>
<organism evidence="2 3">
    <name type="scientific">Acaulospora morrowiae</name>
    <dbReference type="NCBI Taxonomy" id="94023"/>
    <lineage>
        <taxon>Eukaryota</taxon>
        <taxon>Fungi</taxon>
        <taxon>Fungi incertae sedis</taxon>
        <taxon>Mucoromycota</taxon>
        <taxon>Glomeromycotina</taxon>
        <taxon>Glomeromycetes</taxon>
        <taxon>Diversisporales</taxon>
        <taxon>Acaulosporaceae</taxon>
        <taxon>Acaulospora</taxon>
    </lineage>
</organism>
<dbReference type="GO" id="GO:0007165">
    <property type="term" value="P:signal transduction"/>
    <property type="evidence" value="ECO:0007669"/>
    <property type="project" value="TreeGrafter"/>
</dbReference>
<gene>
    <name evidence="2" type="ORF">AMORRO_LOCUS4699</name>
</gene>
<dbReference type="GO" id="GO:0004672">
    <property type="term" value="F:protein kinase activity"/>
    <property type="evidence" value="ECO:0007669"/>
    <property type="project" value="InterPro"/>
</dbReference>
<dbReference type="InterPro" id="IPR001245">
    <property type="entry name" value="Ser-Thr/Tyr_kinase_cat_dom"/>
</dbReference>
<dbReference type="Gene3D" id="1.10.510.10">
    <property type="entry name" value="Transferase(Phosphotransferase) domain 1"/>
    <property type="match status" value="2"/>
</dbReference>
<dbReference type="InterPro" id="IPR050167">
    <property type="entry name" value="Ser_Thr_protein_kinase"/>
</dbReference>
<accession>A0A9N9FF71</accession>
<dbReference type="Proteomes" id="UP000789342">
    <property type="component" value="Unassembled WGS sequence"/>
</dbReference>
<dbReference type="Pfam" id="PF07714">
    <property type="entry name" value="PK_Tyr_Ser-Thr"/>
    <property type="match status" value="2"/>
</dbReference>
<dbReference type="AlphaFoldDB" id="A0A9N9FF71"/>